<gene>
    <name evidence="3" type="primary">LOC113081226</name>
</gene>
<evidence type="ECO:0000256" key="1">
    <source>
        <dbReference type="SAM" id="MobiDB-lite"/>
    </source>
</evidence>
<dbReference type="InterPro" id="IPR009079">
    <property type="entry name" value="4_helix_cytokine-like_core"/>
</dbReference>
<protein>
    <submittedName>
        <fullName evidence="3">Uncharacterized protein LOC113081226</fullName>
    </submittedName>
</protein>
<dbReference type="Gene3D" id="1.20.1250.10">
    <property type="match status" value="1"/>
</dbReference>
<proteinExistence type="predicted"/>
<dbReference type="RefSeq" id="XP_026109092.1">
    <property type="nucleotide sequence ID" value="XM_026253307.1"/>
</dbReference>
<sequence length="269" mass="29803">MTRFVIMSLSVKLARVPELLISRNRRGVTSSRPPVLAVSHGRQELHGRASSPRLARVIFKARGARGNGHANGSRDAMEGTADSDTPVPERTAADRAAALARLLHRDCTRLLELYKEREDFLSQHAPGGERLVTLTLCPEALSTTEQVGHVRSALRRCMELLECLIVREVEEMGEELQGEYENLRKSVKDRLGHLLHSTGALLENGEGGCPPSPPLQCVQGQDEVEASDSFAAKVWTYRVLLELIHWTDSASQTLHVFHTEAHGQQQQLL</sequence>
<organism evidence="2 3">
    <name type="scientific">Carassius auratus</name>
    <name type="common">Goldfish</name>
    <dbReference type="NCBI Taxonomy" id="7957"/>
    <lineage>
        <taxon>Eukaryota</taxon>
        <taxon>Metazoa</taxon>
        <taxon>Chordata</taxon>
        <taxon>Craniata</taxon>
        <taxon>Vertebrata</taxon>
        <taxon>Euteleostomi</taxon>
        <taxon>Actinopterygii</taxon>
        <taxon>Neopterygii</taxon>
        <taxon>Teleostei</taxon>
        <taxon>Ostariophysi</taxon>
        <taxon>Cypriniformes</taxon>
        <taxon>Cyprinidae</taxon>
        <taxon>Cyprininae</taxon>
        <taxon>Carassius</taxon>
    </lineage>
</organism>
<keyword evidence="2" id="KW-1185">Reference proteome</keyword>
<dbReference type="GO" id="GO:0005127">
    <property type="term" value="F:ciliary neurotrophic factor receptor binding"/>
    <property type="evidence" value="ECO:0007669"/>
    <property type="project" value="InterPro"/>
</dbReference>
<dbReference type="Proteomes" id="UP000515129">
    <property type="component" value="Unplaced"/>
</dbReference>
<dbReference type="GeneID" id="113081226"/>
<feature type="region of interest" description="Disordered" evidence="1">
    <location>
        <begin position="65"/>
        <end position="88"/>
    </location>
</feature>
<dbReference type="OrthoDB" id="8888258at2759"/>
<dbReference type="GO" id="GO:0043524">
    <property type="term" value="P:negative regulation of neuron apoptotic process"/>
    <property type="evidence" value="ECO:0007669"/>
    <property type="project" value="InterPro"/>
</dbReference>
<dbReference type="AlphaFoldDB" id="A0A6P6NJE0"/>
<name>A0A6P6NJE0_CARAU</name>
<dbReference type="KEGG" id="caua:113081226"/>
<evidence type="ECO:0000313" key="2">
    <source>
        <dbReference type="Proteomes" id="UP000515129"/>
    </source>
</evidence>
<dbReference type="GO" id="GO:0070120">
    <property type="term" value="P:ciliary neurotrophic factor-mediated signaling pathway"/>
    <property type="evidence" value="ECO:0007669"/>
    <property type="project" value="InterPro"/>
</dbReference>
<dbReference type="PANTHER" id="PTHR15196:SF1">
    <property type="entry name" value="CILIARY NEUROTROPHIC FACTOR"/>
    <property type="match status" value="1"/>
</dbReference>
<dbReference type="InterPro" id="IPR000151">
    <property type="entry name" value="Ciliary_neurotrophic_fac_CNTF"/>
</dbReference>
<evidence type="ECO:0000313" key="3">
    <source>
        <dbReference type="RefSeq" id="XP_026109092.1"/>
    </source>
</evidence>
<dbReference type="PANTHER" id="PTHR15196">
    <property type="entry name" value="CILIARY NEUROTROPHIC FACTOR"/>
    <property type="match status" value="1"/>
</dbReference>
<reference evidence="3" key="1">
    <citation type="submission" date="2025-08" db="UniProtKB">
        <authorList>
            <consortium name="RefSeq"/>
        </authorList>
    </citation>
    <scope>IDENTIFICATION</scope>
    <source>
        <strain evidence="3">Wakin</strain>
        <tissue evidence="3">Muscle</tissue>
    </source>
</reference>
<accession>A0A6P6NJE0</accession>